<keyword evidence="3" id="KW-1185">Reference proteome</keyword>
<proteinExistence type="predicted"/>
<gene>
    <name evidence="2" type="ORF">R3Q59_41650</name>
</gene>
<dbReference type="InterPro" id="IPR010998">
    <property type="entry name" value="Integrase_recombinase_N"/>
</dbReference>
<sequence length="168" mass="18816">MLDRQVQAAGWLRVWTDLGRAPRTIDAYARGLAEYLEMCEWDIDPLTASRAHIGIYVRKLTETALPPERKHGVAVSGSGLVNATIAQRLPPVRLFCDHPHRTLRIRADTTTNRLERVVPYSAPTDVLLSDYLAWKLNCIAAAGINVDAVPENWPARREMNCSISPPMM</sequence>
<name>A0ABU4CTR7_RHOJO</name>
<dbReference type="EMBL" id="JAWLKA010000058">
    <property type="protein sequence ID" value="MDV6286978.1"/>
    <property type="molecule type" value="Genomic_DNA"/>
</dbReference>
<dbReference type="RefSeq" id="WP_317571922.1">
    <property type="nucleotide sequence ID" value="NZ_JAWLKA010000058.1"/>
</dbReference>
<accession>A0ABU4CTR7</accession>
<dbReference type="Proteomes" id="UP001185737">
    <property type="component" value="Unassembled WGS sequence"/>
</dbReference>
<evidence type="ECO:0000313" key="2">
    <source>
        <dbReference type="EMBL" id="MDV6286978.1"/>
    </source>
</evidence>
<evidence type="ECO:0008006" key="4">
    <source>
        <dbReference type="Google" id="ProtNLM"/>
    </source>
</evidence>
<dbReference type="Gene3D" id="1.10.150.130">
    <property type="match status" value="1"/>
</dbReference>
<reference evidence="2 3" key="1">
    <citation type="submission" date="2023-10" db="EMBL/GenBank/DDBJ databases">
        <title>Development of a sustainable strategy for remediation of hydrocarbon-contaminated territories based on the waste exchange concept.</title>
        <authorList>
            <person name="Krivoruchko A."/>
        </authorList>
    </citation>
    <scope>NUCLEOTIDE SEQUENCE [LARGE SCALE GENOMIC DNA]</scope>
    <source>
        <strain evidence="2 3">IEGM 60</strain>
    </source>
</reference>
<evidence type="ECO:0000256" key="1">
    <source>
        <dbReference type="ARBA" id="ARBA00023125"/>
    </source>
</evidence>
<evidence type="ECO:0000313" key="3">
    <source>
        <dbReference type="Proteomes" id="UP001185737"/>
    </source>
</evidence>
<protein>
    <recommendedName>
        <fullName evidence="4">Core-binding (CB) domain-containing protein</fullName>
    </recommendedName>
</protein>
<comment type="caution">
    <text evidence="2">The sequence shown here is derived from an EMBL/GenBank/DDBJ whole genome shotgun (WGS) entry which is preliminary data.</text>
</comment>
<organism evidence="2 3">
    <name type="scientific">Rhodococcus jostii</name>
    <dbReference type="NCBI Taxonomy" id="132919"/>
    <lineage>
        <taxon>Bacteria</taxon>
        <taxon>Bacillati</taxon>
        <taxon>Actinomycetota</taxon>
        <taxon>Actinomycetes</taxon>
        <taxon>Mycobacteriales</taxon>
        <taxon>Nocardiaceae</taxon>
        <taxon>Rhodococcus</taxon>
    </lineage>
</organism>
<keyword evidence="1" id="KW-0238">DNA-binding</keyword>